<sequence>MAISKIKPRHAIEGRSIATVLADRIDYDKNPEKTNCGLLVTGYQCSPDTAWQEFVVSKQIYTATTGRRRAPDKDVISYLLMQSFKPGTITPEDANKLGYKIAMEFTRDEHQFIVATHIDKHHIHNVRPDRAMRKAV</sequence>
<gene>
    <name evidence="2" type="ORF">HMPREF1090_02953</name>
</gene>
<evidence type="ECO:0000259" key="1">
    <source>
        <dbReference type="Pfam" id="PF03432"/>
    </source>
</evidence>
<dbReference type="Pfam" id="PF03432">
    <property type="entry name" value="Relaxase"/>
    <property type="match status" value="1"/>
</dbReference>
<dbReference type="AlphaFoldDB" id="A0A0E2H8M3"/>
<dbReference type="EMBL" id="AGYR01000034">
    <property type="protein sequence ID" value="ENZ13220.1"/>
    <property type="molecule type" value="Genomic_DNA"/>
</dbReference>
<dbReference type="PATRIC" id="fig|999408.3.peg.3191"/>
<evidence type="ECO:0000313" key="2">
    <source>
        <dbReference type="EMBL" id="ENZ13220.1"/>
    </source>
</evidence>
<dbReference type="RefSeq" id="WP_002593337.1">
    <property type="nucleotide sequence ID" value="NZ_KB850977.1"/>
</dbReference>
<evidence type="ECO:0000313" key="3">
    <source>
        <dbReference type="Proteomes" id="UP000013085"/>
    </source>
</evidence>
<accession>A0A0E2H8M3</accession>
<dbReference type="HOGENOM" id="CLU_031118_4_1_9"/>
<reference evidence="2 3" key="1">
    <citation type="submission" date="2013-01" db="EMBL/GenBank/DDBJ databases">
        <title>The Genome Sequence of Clostridium clostridioforme 90A8.</title>
        <authorList>
            <consortium name="The Broad Institute Genome Sequencing Platform"/>
            <person name="Earl A."/>
            <person name="Ward D."/>
            <person name="Feldgarden M."/>
            <person name="Gevers D."/>
            <person name="Courvalin P."/>
            <person name="Lambert T."/>
            <person name="Walker B."/>
            <person name="Young S.K."/>
            <person name="Zeng Q."/>
            <person name="Gargeya S."/>
            <person name="Fitzgerald M."/>
            <person name="Haas B."/>
            <person name="Abouelleil A."/>
            <person name="Alvarado L."/>
            <person name="Arachchi H.M."/>
            <person name="Berlin A.M."/>
            <person name="Chapman S.B."/>
            <person name="Dewar J."/>
            <person name="Goldberg J."/>
            <person name="Griggs A."/>
            <person name="Gujja S."/>
            <person name="Hansen M."/>
            <person name="Howarth C."/>
            <person name="Imamovic A."/>
            <person name="Larimer J."/>
            <person name="McCowan C."/>
            <person name="Murphy C."/>
            <person name="Neiman D."/>
            <person name="Pearson M."/>
            <person name="Priest M."/>
            <person name="Roberts A."/>
            <person name="Saif S."/>
            <person name="Shea T."/>
            <person name="Sisk P."/>
            <person name="Sykes S."/>
            <person name="Wortman J."/>
            <person name="Nusbaum C."/>
            <person name="Birren B."/>
        </authorList>
    </citation>
    <scope>NUCLEOTIDE SEQUENCE [LARGE SCALE GENOMIC DNA]</scope>
    <source>
        <strain evidence="2 3">90A8</strain>
    </source>
</reference>
<organism evidence="2 3">
    <name type="scientific">[Clostridium] clostridioforme 90A8</name>
    <dbReference type="NCBI Taxonomy" id="999408"/>
    <lineage>
        <taxon>Bacteria</taxon>
        <taxon>Bacillati</taxon>
        <taxon>Bacillota</taxon>
        <taxon>Clostridia</taxon>
        <taxon>Lachnospirales</taxon>
        <taxon>Lachnospiraceae</taxon>
        <taxon>Enterocloster</taxon>
    </lineage>
</organism>
<dbReference type="InterPro" id="IPR005094">
    <property type="entry name" value="Endonuclease_MobA/VirD2"/>
</dbReference>
<protein>
    <recommendedName>
        <fullName evidence="1">MobA/VirD2-like nuclease domain-containing protein</fullName>
    </recommendedName>
</protein>
<feature type="domain" description="MobA/VirD2-like nuclease" evidence="1">
    <location>
        <begin position="29"/>
        <end position="125"/>
    </location>
</feature>
<proteinExistence type="predicted"/>
<comment type="caution">
    <text evidence="2">The sequence shown here is derived from an EMBL/GenBank/DDBJ whole genome shotgun (WGS) entry which is preliminary data.</text>
</comment>
<name>A0A0E2H8M3_9FIRM</name>
<dbReference type="Proteomes" id="UP000013085">
    <property type="component" value="Unassembled WGS sequence"/>
</dbReference>